<dbReference type="PANTHER" id="PTHR23034:SF2">
    <property type="entry name" value="GLUTAMATE-RICH PROTEIN 3"/>
    <property type="match status" value="1"/>
</dbReference>
<name>A0A816XQH7_9BILA</name>
<accession>A0A816XQH7</accession>
<evidence type="ECO:0000313" key="3">
    <source>
        <dbReference type="EMBL" id="CAF2149959.1"/>
    </source>
</evidence>
<evidence type="ECO:0000313" key="4">
    <source>
        <dbReference type="Proteomes" id="UP000663824"/>
    </source>
</evidence>
<dbReference type="InterPro" id="IPR027962">
    <property type="entry name" value="ERICH3"/>
</dbReference>
<feature type="coiled-coil region" evidence="1">
    <location>
        <begin position="367"/>
        <end position="394"/>
    </location>
</feature>
<sequence length="659" mass="76686">MNDIACIQKKDENNIENNDISIPYCSLTDTHLQQYFTRDRIRQHLRRAGLLNKSGHIVTEAEYENRLKDIEITRSNQLKYEEAFLEVLITLGEEQYKLLCQEMEKIKKQLQYQFGRIEKKYARRIHPVKIRVTRDGHTENKIDIENFKDDQTPITIPVEPLVQYSYEPEIPERNRLDEILKKLNEFIEKMNTLAKINENNTFLLNLPETIRRFKENQEQIRKQQDLWKKDYDEKETKRTHEIKHEFELLRKQIETSTTDKRHIEQVIQTSVVIKDLRENISHVRHLYEAIPVATTQVTLNAAIKASEKETMKRENVLEQLARDASEHVKKMESRFNDASMKMISHAEVEKLIRDAIANVKPTGQYDNSELRKLIQDVNDKLAKLETRFQQFSQSSPGITNIHIGNKESSNQSAIKLESNSERVLLIEQRLTRLEAYLNVSLNNEMKPDISIRKVPVSSTATQGQPVIYPSNRQPPESTEKSNNNRKYLPIEKSNQTTTAPQSSNTKKATSGSQKNNTLTATVDPELHDNSVPSVQEELKDYTDTIQNLQKQIDNLNKIKLDQKAVDDLVKLVEQQNVQQINDLRKNVNKQDDDLSKFGADLASIHRQLPQKPTSTPAPPISKSLSTKKYTDEELQAIMPFIEPLPTFMMQMENEWDQFY</sequence>
<gene>
    <name evidence="3" type="ORF">MBJ925_LOCUS31051</name>
</gene>
<dbReference type="Proteomes" id="UP000663824">
    <property type="component" value="Unassembled WGS sequence"/>
</dbReference>
<feature type="compositionally biased region" description="Polar residues" evidence="2">
    <location>
        <begin position="456"/>
        <end position="485"/>
    </location>
</feature>
<reference evidence="3" key="1">
    <citation type="submission" date="2021-02" db="EMBL/GenBank/DDBJ databases">
        <authorList>
            <person name="Nowell W R."/>
        </authorList>
    </citation>
    <scope>NUCLEOTIDE SEQUENCE</scope>
</reference>
<feature type="compositionally biased region" description="Polar residues" evidence="2">
    <location>
        <begin position="492"/>
        <end position="520"/>
    </location>
</feature>
<dbReference type="EMBL" id="CAJNRE010016945">
    <property type="protein sequence ID" value="CAF2149959.1"/>
    <property type="molecule type" value="Genomic_DNA"/>
</dbReference>
<proteinExistence type="predicted"/>
<keyword evidence="1" id="KW-0175">Coiled coil</keyword>
<organism evidence="3 4">
    <name type="scientific">Rotaria magnacalcarata</name>
    <dbReference type="NCBI Taxonomy" id="392030"/>
    <lineage>
        <taxon>Eukaryota</taxon>
        <taxon>Metazoa</taxon>
        <taxon>Spiralia</taxon>
        <taxon>Gnathifera</taxon>
        <taxon>Rotifera</taxon>
        <taxon>Eurotatoria</taxon>
        <taxon>Bdelloidea</taxon>
        <taxon>Philodinida</taxon>
        <taxon>Philodinidae</taxon>
        <taxon>Rotaria</taxon>
    </lineage>
</organism>
<dbReference type="AlphaFoldDB" id="A0A816XQH7"/>
<comment type="caution">
    <text evidence="3">The sequence shown here is derived from an EMBL/GenBank/DDBJ whole genome shotgun (WGS) entry which is preliminary data.</text>
</comment>
<feature type="coiled-coil region" evidence="1">
    <location>
        <begin position="531"/>
        <end position="565"/>
    </location>
</feature>
<evidence type="ECO:0000256" key="2">
    <source>
        <dbReference type="SAM" id="MobiDB-lite"/>
    </source>
</evidence>
<feature type="region of interest" description="Disordered" evidence="2">
    <location>
        <begin position="455"/>
        <end position="528"/>
    </location>
</feature>
<protein>
    <submittedName>
        <fullName evidence="3">Uncharacterized protein</fullName>
    </submittedName>
</protein>
<evidence type="ECO:0000256" key="1">
    <source>
        <dbReference type="SAM" id="Coils"/>
    </source>
</evidence>
<dbReference type="PANTHER" id="PTHR23034">
    <property type="entry name" value="GLUTAMATE-RICH PROTEIN 3"/>
    <property type="match status" value="1"/>
</dbReference>